<dbReference type="KEGG" id="cpau:EHF44_18065"/>
<dbReference type="InterPro" id="IPR011051">
    <property type="entry name" value="RmlC_Cupin_sf"/>
</dbReference>
<evidence type="ECO:0000313" key="2">
    <source>
        <dbReference type="Proteomes" id="UP000270411"/>
    </source>
</evidence>
<dbReference type="AlphaFoldDB" id="A0A3G8H448"/>
<dbReference type="Proteomes" id="UP000270411">
    <property type="component" value="Chromosome 1"/>
</dbReference>
<sequence>MNRPHHFPGDVQDVSLAADQCLNLHLGSGAVVHVVSGRVAVSDAPRWLGGQVFQWSCDLRAGGVCVIDAAGWHRIVAQGSSRLRIMVPAARPGLWRLIKSRFGRSGLLLGDSRPPDIQAAEESVPHATSQ</sequence>
<dbReference type="SUPFAM" id="SSF51182">
    <property type="entry name" value="RmlC-like cupins"/>
    <property type="match status" value="1"/>
</dbReference>
<dbReference type="RefSeq" id="WP_124684927.1">
    <property type="nucleotide sequence ID" value="NZ_CP033969.1"/>
</dbReference>
<organism evidence="1 2">
    <name type="scientific">Cupriavidus pauculus</name>
    <dbReference type="NCBI Taxonomy" id="82633"/>
    <lineage>
        <taxon>Bacteria</taxon>
        <taxon>Pseudomonadati</taxon>
        <taxon>Pseudomonadota</taxon>
        <taxon>Betaproteobacteria</taxon>
        <taxon>Burkholderiales</taxon>
        <taxon>Burkholderiaceae</taxon>
        <taxon>Cupriavidus</taxon>
    </lineage>
</organism>
<evidence type="ECO:0008006" key="3">
    <source>
        <dbReference type="Google" id="ProtNLM"/>
    </source>
</evidence>
<proteinExistence type="predicted"/>
<dbReference type="OrthoDB" id="8966870at2"/>
<accession>A0A3G8H448</accession>
<evidence type="ECO:0000313" key="1">
    <source>
        <dbReference type="EMBL" id="AZG15184.1"/>
    </source>
</evidence>
<reference evidence="2" key="1">
    <citation type="submission" date="2018-11" db="EMBL/GenBank/DDBJ databases">
        <title>FDA dAtabase for Regulatory Grade micrObial Sequences (FDA-ARGOS): Supporting development and validation of Infectious Disease Dx tests.</title>
        <authorList>
            <person name="Goldberg B."/>
            <person name="Campos J."/>
            <person name="Tallon L."/>
            <person name="Sadzewicz L."/>
            <person name="Zhao X."/>
            <person name="Vavikolanu K."/>
            <person name="Mehta A."/>
            <person name="Aluvathingal J."/>
            <person name="Nadendla S."/>
            <person name="Geyer C."/>
            <person name="Nandy P."/>
            <person name="Yan Y."/>
            <person name="Sichtig H."/>
        </authorList>
    </citation>
    <scope>NUCLEOTIDE SEQUENCE [LARGE SCALE GENOMIC DNA]</scope>
    <source>
        <strain evidence="2">FDAARGOS_614</strain>
    </source>
</reference>
<name>A0A3G8H448_9BURK</name>
<gene>
    <name evidence="1" type="ORF">EHF44_18065</name>
</gene>
<protein>
    <recommendedName>
        <fullName evidence="3">DUF2917 domain-containing protein</fullName>
    </recommendedName>
</protein>
<dbReference type="EMBL" id="CP033969">
    <property type="protein sequence ID" value="AZG15184.1"/>
    <property type="molecule type" value="Genomic_DNA"/>
</dbReference>